<reference evidence="2" key="1">
    <citation type="journal article" date="2023" name="IMA Fungus">
        <title>Comparative genomic study of the Penicillium genus elucidates a diverse pangenome and 15 lateral gene transfer events.</title>
        <authorList>
            <person name="Petersen C."/>
            <person name="Sorensen T."/>
            <person name="Nielsen M.R."/>
            <person name="Sondergaard T.E."/>
            <person name="Sorensen J.L."/>
            <person name="Fitzpatrick D.A."/>
            <person name="Frisvad J.C."/>
            <person name="Nielsen K.L."/>
        </authorList>
    </citation>
    <scope>NUCLEOTIDE SEQUENCE</scope>
    <source>
        <strain evidence="2">IBT 15450</strain>
    </source>
</reference>
<dbReference type="Proteomes" id="UP001219568">
    <property type="component" value="Unassembled WGS sequence"/>
</dbReference>
<comment type="caution">
    <text evidence="2">The sequence shown here is derived from an EMBL/GenBank/DDBJ whole genome shotgun (WGS) entry which is preliminary data.</text>
</comment>
<reference evidence="2" key="2">
    <citation type="submission" date="2023-01" db="EMBL/GenBank/DDBJ databases">
        <authorList>
            <person name="Petersen C."/>
        </authorList>
    </citation>
    <scope>NUCLEOTIDE SEQUENCE</scope>
    <source>
        <strain evidence="2">IBT 15450</strain>
    </source>
</reference>
<accession>A0AAD6IBA0</accession>
<proteinExistence type="predicted"/>
<sequence>MDQTQSNTTSYDHTPTGTSGAPSVSNPAASDPSVSNSNPSAPNLSAPNPSAPNPSVPNPSASNLQQHSSYGHDAGFPSYYAPQSEGGIGSNPNFSYSQFLNHTGEENQIPYDRIISYELVISYGAHLYEHDLSIRDAVSREVAKTLFHGQQPASSGMPPGGPQSQHSQGNPAGFQYRSTHM</sequence>
<dbReference type="AlphaFoldDB" id="A0AAD6IBA0"/>
<name>A0AAD6IBA0_PENCN</name>
<feature type="compositionally biased region" description="Polar residues" evidence="1">
    <location>
        <begin position="162"/>
        <end position="181"/>
    </location>
</feature>
<evidence type="ECO:0000313" key="3">
    <source>
        <dbReference type="Proteomes" id="UP001219568"/>
    </source>
</evidence>
<organism evidence="2 3">
    <name type="scientific">Penicillium canescens</name>
    <dbReference type="NCBI Taxonomy" id="5083"/>
    <lineage>
        <taxon>Eukaryota</taxon>
        <taxon>Fungi</taxon>
        <taxon>Dikarya</taxon>
        <taxon>Ascomycota</taxon>
        <taxon>Pezizomycotina</taxon>
        <taxon>Eurotiomycetes</taxon>
        <taxon>Eurotiomycetidae</taxon>
        <taxon>Eurotiales</taxon>
        <taxon>Aspergillaceae</taxon>
        <taxon>Penicillium</taxon>
    </lineage>
</organism>
<evidence type="ECO:0000256" key="1">
    <source>
        <dbReference type="SAM" id="MobiDB-lite"/>
    </source>
</evidence>
<evidence type="ECO:0000313" key="2">
    <source>
        <dbReference type="EMBL" id="KAJ6041404.1"/>
    </source>
</evidence>
<gene>
    <name evidence="2" type="ORF">N7460_006794</name>
</gene>
<protein>
    <submittedName>
        <fullName evidence="2">Uncharacterized protein</fullName>
    </submittedName>
</protein>
<dbReference type="EMBL" id="JAQJZL010000005">
    <property type="protein sequence ID" value="KAJ6041404.1"/>
    <property type="molecule type" value="Genomic_DNA"/>
</dbReference>
<keyword evidence="3" id="KW-1185">Reference proteome</keyword>
<feature type="region of interest" description="Disordered" evidence="1">
    <location>
        <begin position="1"/>
        <end position="88"/>
    </location>
</feature>
<feature type="compositionally biased region" description="Low complexity" evidence="1">
    <location>
        <begin position="21"/>
        <end position="48"/>
    </location>
</feature>
<feature type="compositionally biased region" description="Polar residues" evidence="1">
    <location>
        <begin position="1"/>
        <end position="20"/>
    </location>
</feature>
<feature type="region of interest" description="Disordered" evidence="1">
    <location>
        <begin position="150"/>
        <end position="181"/>
    </location>
</feature>